<sequence>MQLTHRFRDRGEGCGIDRVELLEETSAGVGLGARRMQTRDRHPPDQLHQQPACPFQSGRGELRLEPVHEHARTDRPPSHREDRAQRLGQGQGRLDRASPIVPYVGLEGHTPANKPKGVARPMLAAYQTARHGQRRAAARRRAAVPVRNAVGGTATNYLQSVKGTAG</sequence>
<organism evidence="2 3">
    <name type="scientific">Streptomyces spiralis</name>
    <dbReference type="NCBI Taxonomy" id="66376"/>
    <lineage>
        <taxon>Bacteria</taxon>
        <taxon>Bacillati</taxon>
        <taxon>Actinomycetota</taxon>
        <taxon>Actinomycetes</taxon>
        <taxon>Kitasatosporales</taxon>
        <taxon>Streptomycetaceae</taxon>
        <taxon>Streptomyces</taxon>
    </lineage>
</organism>
<dbReference type="EMBL" id="BNBC01000030">
    <property type="protein sequence ID" value="GHE92228.1"/>
    <property type="molecule type" value="Genomic_DNA"/>
</dbReference>
<dbReference type="Proteomes" id="UP000641386">
    <property type="component" value="Unassembled WGS sequence"/>
</dbReference>
<protein>
    <submittedName>
        <fullName evidence="2">Uncharacterized protein</fullName>
    </submittedName>
</protein>
<name>A0A919A7W6_9ACTN</name>
<reference evidence="2" key="1">
    <citation type="journal article" date="2014" name="Int. J. Syst. Evol. Microbiol.">
        <title>Complete genome sequence of Corynebacterium casei LMG S-19264T (=DSM 44701T), isolated from a smear-ripened cheese.</title>
        <authorList>
            <consortium name="US DOE Joint Genome Institute (JGI-PGF)"/>
            <person name="Walter F."/>
            <person name="Albersmeier A."/>
            <person name="Kalinowski J."/>
            <person name="Ruckert C."/>
        </authorList>
    </citation>
    <scope>NUCLEOTIDE SEQUENCE</scope>
    <source>
        <strain evidence="2">JCM 3302</strain>
    </source>
</reference>
<feature type="compositionally biased region" description="Basic and acidic residues" evidence="1">
    <location>
        <begin position="60"/>
        <end position="85"/>
    </location>
</feature>
<comment type="caution">
    <text evidence="2">The sequence shown here is derived from an EMBL/GenBank/DDBJ whole genome shotgun (WGS) entry which is preliminary data.</text>
</comment>
<dbReference type="AlphaFoldDB" id="A0A919A7W6"/>
<proteinExistence type="predicted"/>
<feature type="region of interest" description="Disordered" evidence="1">
    <location>
        <begin position="32"/>
        <end position="98"/>
    </location>
</feature>
<evidence type="ECO:0000313" key="3">
    <source>
        <dbReference type="Proteomes" id="UP000641386"/>
    </source>
</evidence>
<accession>A0A919A7W6</accession>
<keyword evidence="3" id="KW-1185">Reference proteome</keyword>
<reference evidence="2" key="2">
    <citation type="submission" date="2020-09" db="EMBL/GenBank/DDBJ databases">
        <authorList>
            <person name="Sun Q."/>
            <person name="Ohkuma M."/>
        </authorList>
    </citation>
    <scope>NUCLEOTIDE SEQUENCE</scope>
    <source>
        <strain evidence="2">JCM 3302</strain>
    </source>
</reference>
<evidence type="ECO:0000256" key="1">
    <source>
        <dbReference type="SAM" id="MobiDB-lite"/>
    </source>
</evidence>
<gene>
    <name evidence="2" type="ORF">GCM10014715_55800</name>
</gene>
<evidence type="ECO:0000313" key="2">
    <source>
        <dbReference type="EMBL" id="GHE92228.1"/>
    </source>
</evidence>